<gene>
    <name evidence="1" type="ORF">V1477_008065</name>
</gene>
<proteinExistence type="predicted"/>
<dbReference type="AlphaFoldDB" id="A0ABD2CFF6"/>
<organism evidence="1 2">
    <name type="scientific">Vespula maculifrons</name>
    <name type="common">Eastern yellow jacket</name>
    <name type="synonym">Wasp</name>
    <dbReference type="NCBI Taxonomy" id="7453"/>
    <lineage>
        <taxon>Eukaryota</taxon>
        <taxon>Metazoa</taxon>
        <taxon>Ecdysozoa</taxon>
        <taxon>Arthropoda</taxon>
        <taxon>Hexapoda</taxon>
        <taxon>Insecta</taxon>
        <taxon>Pterygota</taxon>
        <taxon>Neoptera</taxon>
        <taxon>Endopterygota</taxon>
        <taxon>Hymenoptera</taxon>
        <taxon>Apocrita</taxon>
        <taxon>Aculeata</taxon>
        <taxon>Vespoidea</taxon>
        <taxon>Vespidae</taxon>
        <taxon>Vespinae</taxon>
        <taxon>Vespula</taxon>
    </lineage>
</organism>
<evidence type="ECO:0000313" key="2">
    <source>
        <dbReference type="Proteomes" id="UP001607303"/>
    </source>
</evidence>
<dbReference type="Proteomes" id="UP001607303">
    <property type="component" value="Unassembled WGS sequence"/>
</dbReference>
<comment type="caution">
    <text evidence="1">The sequence shown here is derived from an EMBL/GenBank/DDBJ whole genome shotgun (WGS) entry which is preliminary data.</text>
</comment>
<name>A0ABD2CFF6_VESMC</name>
<sequence length="160" mass="19756">MEHSRKIQQSQNKRIRMCFMKMRRLYEKRLFQQILLEGNENFYENLRKEWKRFDLHDKEITEERSKRKNCDRKKIFNIHEFKEIYIPILRSIDQSKRLDHYTSIPLYPEQTQEQKRLADALLKLFEILISGKINEKEHRIFDFKKFSGTQKSACNKRMNP</sequence>
<protein>
    <submittedName>
        <fullName evidence="1">Uncharacterized protein</fullName>
    </submittedName>
</protein>
<keyword evidence="2" id="KW-1185">Reference proteome</keyword>
<reference evidence="1 2" key="1">
    <citation type="journal article" date="2024" name="Ann. Entomol. Soc. Am.">
        <title>Genomic analyses of the southern and eastern yellowjacket wasps (Hymenoptera: Vespidae) reveal evolutionary signatures of social life.</title>
        <authorList>
            <person name="Catto M.A."/>
            <person name="Caine P.B."/>
            <person name="Orr S.E."/>
            <person name="Hunt B.G."/>
            <person name="Goodisman M.A.D."/>
        </authorList>
    </citation>
    <scope>NUCLEOTIDE SEQUENCE [LARGE SCALE GENOMIC DNA]</scope>
    <source>
        <strain evidence="1">232</strain>
        <tissue evidence="1">Head and thorax</tissue>
    </source>
</reference>
<dbReference type="EMBL" id="JAYRBN010000054">
    <property type="protein sequence ID" value="KAL2743807.1"/>
    <property type="molecule type" value="Genomic_DNA"/>
</dbReference>
<evidence type="ECO:0000313" key="1">
    <source>
        <dbReference type="EMBL" id="KAL2743807.1"/>
    </source>
</evidence>
<accession>A0ABD2CFF6</accession>